<name>S3DXE4_GLAL2</name>
<feature type="compositionally biased region" description="Basic and acidic residues" evidence="1">
    <location>
        <begin position="1"/>
        <end position="10"/>
    </location>
</feature>
<dbReference type="RefSeq" id="XP_008082449.1">
    <property type="nucleotide sequence ID" value="XM_008084258.1"/>
</dbReference>
<dbReference type="OMA" id="NFPSECH"/>
<feature type="region of interest" description="Disordered" evidence="1">
    <location>
        <begin position="245"/>
        <end position="279"/>
    </location>
</feature>
<dbReference type="AlphaFoldDB" id="S3DXE4"/>
<feature type="region of interest" description="Disordered" evidence="1">
    <location>
        <begin position="295"/>
        <end position="339"/>
    </location>
</feature>
<feature type="region of interest" description="Disordered" evidence="1">
    <location>
        <begin position="448"/>
        <end position="473"/>
    </location>
</feature>
<accession>S3DXE4</accession>
<feature type="compositionally biased region" description="Basic and acidic residues" evidence="1">
    <location>
        <begin position="321"/>
        <end position="337"/>
    </location>
</feature>
<evidence type="ECO:0000313" key="2">
    <source>
        <dbReference type="EMBL" id="EPE31038.1"/>
    </source>
</evidence>
<dbReference type="KEGG" id="glz:GLAREA_04005"/>
<gene>
    <name evidence="2" type="ORF">GLAREA_04005</name>
</gene>
<dbReference type="HOGENOM" id="CLU_530018_0_0_1"/>
<dbReference type="OrthoDB" id="5396104at2759"/>
<feature type="region of interest" description="Disordered" evidence="1">
    <location>
        <begin position="1"/>
        <end position="33"/>
    </location>
</feature>
<keyword evidence="3" id="KW-1185">Reference proteome</keyword>
<feature type="compositionally biased region" description="Low complexity" evidence="1">
    <location>
        <begin position="13"/>
        <end position="33"/>
    </location>
</feature>
<dbReference type="eggNOG" id="ENOG502SSVD">
    <property type="taxonomic scope" value="Eukaryota"/>
</dbReference>
<evidence type="ECO:0000313" key="3">
    <source>
        <dbReference type="Proteomes" id="UP000016922"/>
    </source>
</evidence>
<protein>
    <submittedName>
        <fullName evidence="2">Uncharacterized protein</fullName>
    </submittedName>
</protein>
<evidence type="ECO:0000256" key="1">
    <source>
        <dbReference type="SAM" id="MobiDB-lite"/>
    </source>
</evidence>
<organism evidence="2 3">
    <name type="scientific">Glarea lozoyensis (strain ATCC 20868 / MF5171)</name>
    <dbReference type="NCBI Taxonomy" id="1116229"/>
    <lineage>
        <taxon>Eukaryota</taxon>
        <taxon>Fungi</taxon>
        <taxon>Dikarya</taxon>
        <taxon>Ascomycota</taxon>
        <taxon>Pezizomycotina</taxon>
        <taxon>Leotiomycetes</taxon>
        <taxon>Helotiales</taxon>
        <taxon>Helotiaceae</taxon>
        <taxon>Glarea</taxon>
    </lineage>
</organism>
<dbReference type="EMBL" id="KE145363">
    <property type="protein sequence ID" value="EPE31038.1"/>
    <property type="molecule type" value="Genomic_DNA"/>
</dbReference>
<reference evidence="2 3" key="1">
    <citation type="journal article" date="2013" name="BMC Genomics">
        <title>Genomics-driven discovery of the pneumocandin biosynthetic gene cluster in the fungus Glarea lozoyensis.</title>
        <authorList>
            <person name="Chen L."/>
            <person name="Yue Q."/>
            <person name="Zhang X."/>
            <person name="Xiang M."/>
            <person name="Wang C."/>
            <person name="Li S."/>
            <person name="Che Y."/>
            <person name="Ortiz-Lopez F.J."/>
            <person name="Bills G.F."/>
            <person name="Liu X."/>
            <person name="An Z."/>
        </authorList>
    </citation>
    <scope>NUCLEOTIDE SEQUENCE [LARGE SCALE GENOMIC DNA]</scope>
    <source>
        <strain evidence="3">ATCC 20868 / MF5171</strain>
    </source>
</reference>
<proteinExistence type="predicted"/>
<feature type="compositionally biased region" description="Acidic residues" evidence="1">
    <location>
        <begin position="245"/>
        <end position="259"/>
    </location>
</feature>
<sequence length="514" mass="58595">MPRRPVRLDLVKSTTPSTTSPLTAPLSPCSPQTPLTPLTPPLRLHLRTLIPSPPLSPHFLANQPDVPRPLLWRCHKCYRLYPLGVTRRCLEDGHVFCAMPGKGRQGCTVEFDYTAWAKFNIWRREHARKRKERGKARRQGTGLAHVSSTPAVSGNQSIWIEETPADQIMPELSENYQQWPVFRQWDCWMECNFPSECHGFRQWQARERRRMSRTNNYKPVPLVDEQWLEQEQLRAETEAQLKEFFEEEGQDSSSSDEIDSSSCYSATGDELEETTTDDKSLKVHPLFHSAFSFGKKKKAASPTATGKAAETQNVTGNVQIRDCDGLGEESHRHEYTRSKRRRSIEAIALGETPSACLSMDSPPSSPLKSEWDANEAIPAPVEEESWDDIGLSDDEETSEKQWLREIERKRIGEWVQLAGIEAVEAPKSPEMVEKIKVFGFPAKVADCQDGSSDGETIKPSDRTIQQTDEQRTKELDDLRDREMMEGLRAKSMFLRTFTVEEGEERFGDEADSYF</sequence>
<dbReference type="GeneID" id="19463060"/>
<dbReference type="Proteomes" id="UP000016922">
    <property type="component" value="Unassembled WGS sequence"/>
</dbReference>